<dbReference type="Pfam" id="PF07971">
    <property type="entry name" value="Glyco_hydro_92"/>
    <property type="match status" value="1"/>
</dbReference>
<evidence type="ECO:0000313" key="4">
    <source>
        <dbReference type="Proteomes" id="UP001335325"/>
    </source>
</evidence>
<dbReference type="InterPro" id="IPR014718">
    <property type="entry name" value="GH-type_carb-bd"/>
</dbReference>
<dbReference type="EMBL" id="CP109134">
    <property type="protein sequence ID" value="WSD10935.1"/>
    <property type="molecule type" value="Genomic_DNA"/>
</dbReference>
<reference evidence="3 4" key="1">
    <citation type="submission" date="2022-10" db="EMBL/GenBank/DDBJ databases">
        <title>The complete genomes of actinobacterial strains from the NBC collection.</title>
        <authorList>
            <person name="Joergensen T.S."/>
            <person name="Alvarez Arevalo M."/>
            <person name="Sterndorff E.B."/>
            <person name="Faurdal D."/>
            <person name="Vuksanovic O."/>
            <person name="Mourched A.-S."/>
            <person name="Charusanti P."/>
            <person name="Shaw S."/>
            <person name="Blin K."/>
            <person name="Weber T."/>
        </authorList>
    </citation>
    <scope>NUCLEOTIDE SEQUENCE [LARGE SCALE GENOMIC DNA]</scope>
    <source>
        <strain evidence="3 4">NBC 01753</strain>
    </source>
</reference>
<protein>
    <submittedName>
        <fullName evidence="3">Glycoside hydrolase family 92 protein</fullName>
    </submittedName>
</protein>
<keyword evidence="4" id="KW-1185">Reference proteome</keyword>
<proteinExistence type="predicted"/>
<feature type="region of interest" description="Disordered" evidence="1">
    <location>
        <begin position="98"/>
        <end position="159"/>
    </location>
</feature>
<sequence length="159" mass="17279">MARITELYKAGLSHVSVANAAHDAAAETRGKSFDQVRAQSARMWRDSLGTVDAAGGSRKERVNLYTALYHALLHPNLFDDVNGQYRGYDGKVHRVAKGRTTTSLASRDGRRGGRPVFPESARGHGPATRHEPGGPAGLVRPPSVNPAGVRYRSRRGRPR</sequence>
<dbReference type="Proteomes" id="UP001335325">
    <property type="component" value="Chromosome"/>
</dbReference>
<feature type="domain" description="Glycosyl hydrolase family 92" evidence="2">
    <location>
        <begin position="19"/>
        <end position="96"/>
    </location>
</feature>
<dbReference type="Gene3D" id="2.70.98.10">
    <property type="match status" value="1"/>
</dbReference>
<dbReference type="InterPro" id="IPR050883">
    <property type="entry name" value="PNGase"/>
</dbReference>
<accession>A0ABZ1GXQ0</accession>
<dbReference type="RefSeq" id="WP_326756611.1">
    <property type="nucleotide sequence ID" value="NZ_CP109134.1"/>
</dbReference>
<dbReference type="PANTHER" id="PTHR12143:SF39">
    <property type="entry name" value="SECRETED PROTEIN"/>
    <property type="match status" value="1"/>
</dbReference>
<keyword evidence="3" id="KW-0378">Hydrolase</keyword>
<gene>
    <name evidence="3" type="ORF">OIE73_38025</name>
</gene>
<name>A0ABZ1GXQ0_9ACTN</name>
<dbReference type="GO" id="GO:0016787">
    <property type="term" value="F:hydrolase activity"/>
    <property type="evidence" value="ECO:0007669"/>
    <property type="project" value="UniProtKB-KW"/>
</dbReference>
<dbReference type="InterPro" id="IPR012939">
    <property type="entry name" value="Glyco_hydro_92"/>
</dbReference>
<dbReference type="Gene3D" id="3.30.2080.10">
    <property type="entry name" value="GH92 mannosidase domain"/>
    <property type="match status" value="1"/>
</dbReference>
<dbReference type="PANTHER" id="PTHR12143">
    <property type="entry name" value="PEPTIDE N-GLYCANASE PNGASE -RELATED"/>
    <property type="match status" value="1"/>
</dbReference>
<organism evidence="3 4">
    <name type="scientific">Streptomyces hirsutus</name>
    <dbReference type="NCBI Taxonomy" id="35620"/>
    <lineage>
        <taxon>Bacteria</taxon>
        <taxon>Bacillati</taxon>
        <taxon>Actinomycetota</taxon>
        <taxon>Actinomycetes</taxon>
        <taxon>Kitasatosporales</taxon>
        <taxon>Streptomycetaceae</taxon>
        <taxon>Streptomyces</taxon>
    </lineage>
</organism>
<evidence type="ECO:0000256" key="1">
    <source>
        <dbReference type="SAM" id="MobiDB-lite"/>
    </source>
</evidence>
<dbReference type="GeneID" id="91548500"/>
<evidence type="ECO:0000259" key="2">
    <source>
        <dbReference type="Pfam" id="PF07971"/>
    </source>
</evidence>
<evidence type="ECO:0000313" key="3">
    <source>
        <dbReference type="EMBL" id="WSD10935.1"/>
    </source>
</evidence>